<evidence type="ECO:0000313" key="2">
    <source>
        <dbReference type="EMBL" id="AJH01032.1"/>
    </source>
</evidence>
<gene>
    <name evidence="5" type="ORF">BCD95_001558</name>
    <name evidence="6" type="ORF">CLBCK_20790</name>
    <name evidence="4" type="ORF">HF849_14185</name>
    <name evidence="3" type="ORF">IS491_11320</name>
    <name evidence="2" type="ORF">LF65_04495</name>
</gene>
<reference evidence="4 9" key="4">
    <citation type="submission" date="2020-04" db="EMBL/GenBank/DDBJ databases">
        <authorList>
            <person name="Hitch T.C.A."/>
            <person name="Wylensek D."/>
            <person name="Clavel T."/>
        </authorList>
    </citation>
    <scope>NUCLEOTIDE SEQUENCE [LARGE SCALE GENOMIC DNA]</scope>
    <source>
        <strain evidence="4 9">WB01_NA02</strain>
    </source>
</reference>
<dbReference type="SMART" id="SM00530">
    <property type="entry name" value="HTH_XRE"/>
    <property type="match status" value="1"/>
</dbReference>
<proteinExistence type="predicted"/>
<dbReference type="GO" id="GO:0003677">
    <property type="term" value="F:DNA binding"/>
    <property type="evidence" value="ECO:0007669"/>
    <property type="project" value="InterPro"/>
</dbReference>
<dbReference type="GeneID" id="66346872"/>
<dbReference type="OrthoDB" id="1921932at2"/>
<dbReference type="Proteomes" id="UP000631418">
    <property type="component" value="Unassembled WGS sequence"/>
</dbReference>
<organism evidence="2 7">
    <name type="scientific">Clostridium beijerinckii</name>
    <name type="common">Clostridium MP</name>
    <dbReference type="NCBI Taxonomy" id="1520"/>
    <lineage>
        <taxon>Bacteria</taxon>
        <taxon>Bacillati</taxon>
        <taxon>Bacillota</taxon>
        <taxon>Clostridia</taxon>
        <taxon>Eubacteriales</taxon>
        <taxon>Clostridiaceae</taxon>
        <taxon>Clostridium</taxon>
    </lineage>
</organism>
<accession>A0A0B5QS09</accession>
<evidence type="ECO:0000313" key="4">
    <source>
        <dbReference type="EMBL" id="NMF05876.1"/>
    </source>
</evidence>
<dbReference type="EMBL" id="JABAGD010000025">
    <property type="protein sequence ID" value="NMF05876.1"/>
    <property type="molecule type" value="Genomic_DNA"/>
</dbReference>
<reference evidence="6 8" key="3">
    <citation type="submission" date="2016-05" db="EMBL/GenBank/DDBJ databases">
        <title>Microbial solvent formation.</title>
        <authorList>
            <person name="Poehlein A."/>
            <person name="Montoya Solano J.D."/>
            <person name="Flitsch S."/>
            <person name="Krabben P."/>
            <person name="Duerre P."/>
            <person name="Daniel R."/>
        </authorList>
    </citation>
    <scope>NUCLEOTIDE SEQUENCE [LARGE SCALE GENOMIC DNA]</scope>
    <source>
        <strain evidence="6 8">DSM 53</strain>
    </source>
</reference>
<dbReference type="KEGG" id="cbei:LF65_04495"/>
<dbReference type="Proteomes" id="UP000031866">
    <property type="component" value="Chromosome"/>
</dbReference>
<dbReference type="CDD" id="cd00093">
    <property type="entry name" value="HTH_XRE"/>
    <property type="match status" value="1"/>
</dbReference>
<dbReference type="EMBL" id="JADOEF010000001">
    <property type="protein sequence ID" value="MBF7809250.1"/>
    <property type="molecule type" value="Genomic_DNA"/>
</dbReference>
<evidence type="ECO:0000313" key="3">
    <source>
        <dbReference type="EMBL" id="MBF7809250.1"/>
    </source>
</evidence>
<evidence type="ECO:0000313" key="7">
    <source>
        <dbReference type="Proteomes" id="UP000031866"/>
    </source>
</evidence>
<sequence>MLKRKRRELNLTQSKLAKKLGISKSYLSKLEKHPSLCNPNINFILKLSKELNLDPTEIFLYFIESKNSFIK</sequence>
<dbReference type="AlphaFoldDB" id="A0A0B5QS09"/>
<dbReference type="Proteomes" id="UP000587880">
    <property type="component" value="Unassembled WGS sequence"/>
</dbReference>
<name>A0A0B5QS09_CLOBE</name>
<evidence type="ECO:0000313" key="6">
    <source>
        <dbReference type="EMBL" id="OOM61809.1"/>
    </source>
</evidence>
<reference evidence="5" key="5">
    <citation type="submission" date="2020-06" db="EMBL/GenBank/DDBJ databases">
        <title>Genomic insights into acetone-butanol-ethanol (ABE) fermentation by sequencing solventogenic clostridia strains.</title>
        <authorList>
            <person name="Brown S."/>
        </authorList>
    </citation>
    <scope>NUCLEOTIDE SEQUENCE</scope>
    <source>
        <strain evidence="5">DJ123</strain>
    </source>
</reference>
<evidence type="ECO:0000259" key="1">
    <source>
        <dbReference type="PROSITE" id="PS50943"/>
    </source>
</evidence>
<protein>
    <submittedName>
        <fullName evidence="6">Antitoxin HipB</fullName>
    </submittedName>
    <submittedName>
        <fullName evidence="2">Cro/Cl family transcriptional regulator</fullName>
    </submittedName>
    <submittedName>
        <fullName evidence="3">Helix-turn-helix transcriptional regulator</fullName>
    </submittedName>
    <submittedName>
        <fullName evidence="5">Transcriptional regulator with XRE-family HTH domain</fullName>
    </submittedName>
</protein>
<reference evidence="7" key="1">
    <citation type="submission" date="2014-12" db="EMBL/GenBank/DDBJ databases">
        <title>Genome sequence of Clostridium beijerinckii strain 59B.</title>
        <authorList>
            <person name="Little G.T."/>
            <person name="Minton N.P."/>
        </authorList>
    </citation>
    <scope>NUCLEOTIDE SEQUENCE [LARGE SCALE GENOMIC DNA]</scope>
    <source>
        <strain evidence="7">59B</strain>
    </source>
</reference>
<feature type="domain" description="HTH cro/C1-type" evidence="1">
    <location>
        <begin position="2"/>
        <end position="58"/>
    </location>
</feature>
<dbReference type="EMBL" id="LZZI01000030">
    <property type="protein sequence ID" value="OOM61809.1"/>
    <property type="molecule type" value="Genomic_DNA"/>
</dbReference>
<reference evidence="2" key="2">
    <citation type="submission" date="2016-02" db="EMBL/GenBank/DDBJ databases">
        <title>Genome sequence of Clostridium beijerinckii strain 59B.</title>
        <authorList>
            <person name="Little G.T."/>
            <person name="Minton N.P."/>
        </authorList>
    </citation>
    <scope>NUCLEOTIDE SEQUENCE</scope>
    <source>
        <strain evidence="2">NCIMB 14988</strain>
    </source>
</reference>
<dbReference type="Proteomes" id="UP000822184">
    <property type="component" value="Unassembled WGS sequence"/>
</dbReference>
<dbReference type="Proteomes" id="UP000190973">
    <property type="component" value="Unassembled WGS sequence"/>
</dbReference>
<dbReference type="RefSeq" id="WP_023973012.1">
    <property type="nucleotide sequence ID" value="NZ_BKAK01000004.1"/>
</dbReference>
<dbReference type="EMBL" id="CP010086">
    <property type="protein sequence ID" value="AJH01032.1"/>
    <property type="molecule type" value="Genomic_DNA"/>
</dbReference>
<evidence type="ECO:0000313" key="8">
    <source>
        <dbReference type="Proteomes" id="UP000190973"/>
    </source>
</evidence>
<dbReference type="InterPro" id="IPR010982">
    <property type="entry name" value="Lambda_DNA-bd_dom_sf"/>
</dbReference>
<dbReference type="Pfam" id="PF01381">
    <property type="entry name" value="HTH_3"/>
    <property type="match status" value="1"/>
</dbReference>
<evidence type="ECO:0000313" key="5">
    <source>
        <dbReference type="EMBL" id="NSB13299.1"/>
    </source>
</evidence>
<evidence type="ECO:0000313" key="9">
    <source>
        <dbReference type="Proteomes" id="UP000587880"/>
    </source>
</evidence>
<reference evidence="3" key="6">
    <citation type="submission" date="2020-11" db="EMBL/GenBank/DDBJ databases">
        <authorList>
            <person name="Thieme N."/>
            <person name="Liebl W."/>
            <person name="Zverlov V."/>
        </authorList>
    </citation>
    <scope>NUCLEOTIDE SEQUENCE</scope>
    <source>
        <strain evidence="3">NT08</strain>
    </source>
</reference>
<dbReference type="EMBL" id="JABTDW010000001">
    <property type="protein sequence ID" value="NSB13299.1"/>
    <property type="molecule type" value="Genomic_DNA"/>
</dbReference>
<dbReference type="SUPFAM" id="SSF47413">
    <property type="entry name" value="lambda repressor-like DNA-binding domains"/>
    <property type="match status" value="1"/>
</dbReference>
<dbReference type="InterPro" id="IPR001387">
    <property type="entry name" value="Cro/C1-type_HTH"/>
</dbReference>
<dbReference type="PROSITE" id="PS50943">
    <property type="entry name" value="HTH_CROC1"/>
    <property type="match status" value="1"/>
</dbReference>
<dbReference type="Gene3D" id="1.10.260.40">
    <property type="entry name" value="lambda repressor-like DNA-binding domains"/>
    <property type="match status" value="1"/>
</dbReference>